<dbReference type="AlphaFoldDB" id="A0A8J2N3M7"/>
<protein>
    <submittedName>
        <fullName evidence="2">Uncharacterized protein</fullName>
    </submittedName>
</protein>
<dbReference type="OrthoDB" id="3676707at2759"/>
<evidence type="ECO:0000256" key="1">
    <source>
        <dbReference type="SAM" id="MobiDB-lite"/>
    </source>
</evidence>
<dbReference type="RefSeq" id="XP_043173409.1">
    <property type="nucleotide sequence ID" value="XM_043317474.1"/>
</dbReference>
<keyword evidence="3" id="KW-1185">Reference proteome</keyword>
<sequence length="976" mass="109114">MRLFTWIQTAFHVSDVINASTSIAWSKLTSRRPESLEIELTNEDCVHNPYCQLSKNLGTHEWVNDCPGLPRITEALWRKYRYKDTKFLNKNLQNYLKLKESKWKLASDELTFPTYLAKRYAPNVSPSSMVCDGLGMCRAPSCKDIGKNNTADEQRAAMLFFEFVSGLDHSFHIRSEATQDHYRHILEDIDGLTAMFTYADEQQDAAVKKEEKKQKRIAQMELAFGIITAVFQLFTTAANIMNYRPASLTSYINRFSKSQKLAGRWQRSLSRLSNKFPKSSRLKKFSSRRKPGDGLFREKSIENAQKLWTITSGGWLGTQALTKEVVKEINHKKDLHGFEKTLDAVRAALVDLDSYAVDEILEGMPILVLGGETHNGHNIVDLYEKDFFFGANVYFRSYVQFVIGMKSYATIISALWRTEGVYIVESLAPSGRNCDQDDRGPSLNKVCLPERPNRSYWVYAMSNYDDKKTRSPPGWEHLTSEEGFHGLYDSDVVRAAFWRVEVPSAPEPPVVYSQGLNATNPSNLNATNPHFPGAIPYLDDYGNAPDGFDIPICHSWLGEAISNVDSKHNNNTPCQCDSPNPTHATSWSQPTNWTMAYTKKFIKDSGLYNFDDFGKKCKSCNKMGVSWKALLKLEDEEKPAKHMKHAWNGGCKSNSHKSHPLGPPQLSDPAPKSSSTASPASSTPDSCSPTPTREPIVQATTELVGHETRYPKNTPKNITRQGACNGPYCIVDTVYVIIEQKYGYNVDSSVRAGEHACYAGDNWCIEQSAHDICEYPDEPEEDADEEEEEEEEVGEDEDEYADFIQDSKTPDNKSRVDKTPGGKPQKEQEPTPEKDEATRKFEESLKLANWRWVCICGGNGTVGQHGIKCFDKSVTTKTTTVKGRMKQTHTPGRSAAGTLTNASEGGVAVAPTDTEEVVTVTTQAALRIKTVYETMKRDATLQAALGLPSLAISTEAPVFLPSSYASFASYSIVATN</sequence>
<feature type="region of interest" description="Disordered" evidence="1">
    <location>
        <begin position="644"/>
        <end position="693"/>
    </location>
</feature>
<evidence type="ECO:0000313" key="2">
    <source>
        <dbReference type="EMBL" id="CAG5181795.1"/>
    </source>
</evidence>
<dbReference type="Proteomes" id="UP000676310">
    <property type="component" value="Unassembled WGS sequence"/>
</dbReference>
<dbReference type="GeneID" id="67022103"/>
<organism evidence="2 3">
    <name type="scientific">Alternaria atra</name>
    <dbReference type="NCBI Taxonomy" id="119953"/>
    <lineage>
        <taxon>Eukaryota</taxon>
        <taxon>Fungi</taxon>
        <taxon>Dikarya</taxon>
        <taxon>Ascomycota</taxon>
        <taxon>Pezizomycotina</taxon>
        <taxon>Dothideomycetes</taxon>
        <taxon>Pleosporomycetidae</taxon>
        <taxon>Pleosporales</taxon>
        <taxon>Pleosporineae</taxon>
        <taxon>Pleosporaceae</taxon>
        <taxon>Alternaria</taxon>
        <taxon>Alternaria sect. Ulocladioides</taxon>
    </lineage>
</organism>
<feature type="compositionally biased region" description="Low complexity" evidence="1">
    <location>
        <begin position="667"/>
        <end position="691"/>
    </location>
</feature>
<feature type="compositionally biased region" description="Basic and acidic residues" evidence="1">
    <location>
        <begin position="808"/>
        <end position="839"/>
    </location>
</feature>
<reference evidence="2" key="1">
    <citation type="submission" date="2021-05" db="EMBL/GenBank/DDBJ databases">
        <authorList>
            <person name="Stam R."/>
        </authorList>
    </citation>
    <scope>NUCLEOTIDE SEQUENCE</scope>
    <source>
        <strain evidence="2">CS162</strain>
    </source>
</reference>
<evidence type="ECO:0000313" key="3">
    <source>
        <dbReference type="Proteomes" id="UP000676310"/>
    </source>
</evidence>
<proteinExistence type="predicted"/>
<name>A0A8J2N3M7_9PLEO</name>
<dbReference type="EMBL" id="CAJRGZ010000027">
    <property type="protein sequence ID" value="CAG5181795.1"/>
    <property type="molecule type" value="Genomic_DNA"/>
</dbReference>
<comment type="caution">
    <text evidence="2">The sequence shown here is derived from an EMBL/GenBank/DDBJ whole genome shotgun (WGS) entry which is preliminary data.</text>
</comment>
<gene>
    <name evidence="2" type="ORF">ALTATR162_LOCUS9838</name>
</gene>
<accession>A0A8J2N3M7</accession>
<feature type="compositionally biased region" description="Acidic residues" evidence="1">
    <location>
        <begin position="775"/>
        <end position="801"/>
    </location>
</feature>
<feature type="region of interest" description="Disordered" evidence="1">
    <location>
        <begin position="775"/>
        <end position="839"/>
    </location>
</feature>